<protein>
    <recommendedName>
        <fullName evidence="3">YqhG</fullName>
    </recommendedName>
</protein>
<dbReference type="RefSeq" id="WP_029054231.1">
    <property type="nucleotide sequence ID" value="NZ_CP015108.1"/>
</dbReference>
<proteinExistence type="predicted"/>
<sequence length="259" mass="30528">MHSTEIHTYLHRFFKENDCEILHGNEHYLTVQLTIDMDKRIMNRPFYWRYIESVNETPNPAQLTLITDMQQLHNGMKGEIIHLGSPRLHQLFQVTKEMGQFVKMYEHIEDTSEQLILTPWVGVNYKVSFTSHQTKEMLYSVGINLMTGAVVKEFQETISMLDLSDQSSEQVFHLPYIITPVRALDRLDAVITQVIEGEDLTWVEEAEKRWRKDQAVLDYFYEGQEPKPECYEMEKQAMEERFKPRISVDVVNGGLFYLK</sequence>
<name>A0ABN4YXR1_SPOUR</name>
<evidence type="ECO:0000313" key="1">
    <source>
        <dbReference type="EMBL" id="ARF13918.1"/>
    </source>
</evidence>
<dbReference type="InterPro" id="IPR024562">
    <property type="entry name" value="YqhG"/>
</dbReference>
<dbReference type="EMBL" id="CP015108">
    <property type="protein sequence ID" value="ARF13918.1"/>
    <property type="molecule type" value="Genomic_DNA"/>
</dbReference>
<evidence type="ECO:0000313" key="2">
    <source>
        <dbReference type="Proteomes" id="UP000192486"/>
    </source>
</evidence>
<dbReference type="Pfam" id="PF11079">
    <property type="entry name" value="YqhG"/>
    <property type="match status" value="1"/>
</dbReference>
<gene>
    <name evidence="1" type="ORF">SporoS204_07025</name>
</gene>
<keyword evidence="2" id="KW-1185">Reference proteome</keyword>
<dbReference type="Proteomes" id="UP000192486">
    <property type="component" value="Chromosome"/>
</dbReference>
<organism evidence="1 2">
    <name type="scientific">Sporosarcina ureae</name>
    <dbReference type="NCBI Taxonomy" id="1571"/>
    <lineage>
        <taxon>Bacteria</taxon>
        <taxon>Bacillati</taxon>
        <taxon>Bacillota</taxon>
        <taxon>Bacilli</taxon>
        <taxon>Bacillales</taxon>
        <taxon>Caryophanaceae</taxon>
        <taxon>Sporosarcina</taxon>
    </lineage>
</organism>
<reference evidence="1 2" key="1">
    <citation type="submission" date="2016-04" db="EMBL/GenBank/DDBJ databases">
        <title>Comparative Genomics and Epigenetics of Sporosarcina ureae.</title>
        <authorList>
            <person name="Oliver A.S."/>
            <person name="Cooper K.K."/>
        </authorList>
    </citation>
    <scope>NUCLEOTIDE SEQUENCE [LARGE SCALE GENOMIC DNA]</scope>
    <source>
        <strain evidence="1 2">S204</strain>
    </source>
</reference>
<evidence type="ECO:0008006" key="3">
    <source>
        <dbReference type="Google" id="ProtNLM"/>
    </source>
</evidence>
<accession>A0ABN4YXR1</accession>